<protein>
    <submittedName>
        <fullName evidence="1">Uncharacterized protein</fullName>
    </submittedName>
</protein>
<evidence type="ECO:0000313" key="1">
    <source>
        <dbReference type="EMBL" id="KDQ11590.1"/>
    </source>
</evidence>
<keyword evidence="2" id="KW-1185">Reference proteome</keyword>
<sequence>MPPFTIPTDPLLCSAHRGRQLSRDEERVIRDSGLCACFVRCHAYVHSTEKQPWAYRIDPTTREGRCDHQKCSRARLFDTEVTIDRRGNVHHSQSGRSLNYRDPSTGDIYQANIYGPRGDPVDFPPSMG</sequence>
<gene>
    <name evidence="1" type="ORF">BOTBODRAFT_453288</name>
</gene>
<dbReference type="AlphaFoldDB" id="A0A067MA61"/>
<dbReference type="Proteomes" id="UP000027195">
    <property type="component" value="Unassembled WGS sequence"/>
</dbReference>
<evidence type="ECO:0000313" key="2">
    <source>
        <dbReference type="Proteomes" id="UP000027195"/>
    </source>
</evidence>
<proteinExistence type="predicted"/>
<accession>A0A067MA61</accession>
<organism evidence="1 2">
    <name type="scientific">Botryobasidium botryosum (strain FD-172 SS1)</name>
    <dbReference type="NCBI Taxonomy" id="930990"/>
    <lineage>
        <taxon>Eukaryota</taxon>
        <taxon>Fungi</taxon>
        <taxon>Dikarya</taxon>
        <taxon>Basidiomycota</taxon>
        <taxon>Agaricomycotina</taxon>
        <taxon>Agaricomycetes</taxon>
        <taxon>Cantharellales</taxon>
        <taxon>Botryobasidiaceae</taxon>
        <taxon>Botryobasidium</taxon>
    </lineage>
</organism>
<dbReference type="EMBL" id="KL198057">
    <property type="protein sequence ID" value="KDQ11590.1"/>
    <property type="molecule type" value="Genomic_DNA"/>
</dbReference>
<dbReference type="HOGENOM" id="CLU_1982823_0_0_1"/>
<dbReference type="InParanoid" id="A0A067MA61"/>
<name>A0A067MA61_BOTB1</name>
<reference evidence="2" key="1">
    <citation type="journal article" date="2014" name="Proc. Natl. Acad. Sci. U.S.A.">
        <title>Extensive sampling of basidiomycete genomes demonstrates inadequacy of the white-rot/brown-rot paradigm for wood decay fungi.</title>
        <authorList>
            <person name="Riley R."/>
            <person name="Salamov A.A."/>
            <person name="Brown D.W."/>
            <person name="Nagy L.G."/>
            <person name="Floudas D."/>
            <person name="Held B.W."/>
            <person name="Levasseur A."/>
            <person name="Lombard V."/>
            <person name="Morin E."/>
            <person name="Otillar R."/>
            <person name="Lindquist E.A."/>
            <person name="Sun H."/>
            <person name="LaButti K.M."/>
            <person name="Schmutz J."/>
            <person name="Jabbour D."/>
            <person name="Luo H."/>
            <person name="Baker S.E."/>
            <person name="Pisabarro A.G."/>
            <person name="Walton J.D."/>
            <person name="Blanchette R.A."/>
            <person name="Henrissat B."/>
            <person name="Martin F."/>
            <person name="Cullen D."/>
            <person name="Hibbett D.S."/>
            <person name="Grigoriev I.V."/>
        </authorList>
    </citation>
    <scope>NUCLEOTIDE SEQUENCE [LARGE SCALE GENOMIC DNA]</scope>
    <source>
        <strain evidence="2">FD-172 SS1</strain>
    </source>
</reference>